<evidence type="ECO:0000256" key="3">
    <source>
        <dbReference type="ARBA" id="ARBA00022679"/>
    </source>
</evidence>
<evidence type="ECO:0000256" key="5">
    <source>
        <dbReference type="ARBA" id="ARBA00022946"/>
    </source>
</evidence>
<dbReference type="OrthoDB" id="202158at2759"/>
<keyword evidence="5" id="KW-0809">Transit peptide</keyword>
<dbReference type="FunFam" id="3.30.559.10:FF:000007">
    <property type="entry name" value="Dihydrolipoamide acetyltransferase component of pyruvate dehydrogenase complex"/>
    <property type="match status" value="1"/>
</dbReference>
<comment type="cofactor">
    <cofactor evidence="1 7">
        <name>(R)-lipoate</name>
        <dbReference type="ChEBI" id="CHEBI:83088"/>
    </cofactor>
</comment>
<dbReference type="EMBL" id="FLQW01000621">
    <property type="protein sequence ID" value="SBS85009.1"/>
    <property type="molecule type" value="Genomic_DNA"/>
</dbReference>
<dbReference type="PANTHER" id="PTHR43178">
    <property type="entry name" value="DIHYDROLIPOAMIDE ACETYLTRANSFERASE COMPONENT OF PYRUVATE DEHYDROGENASE COMPLEX"/>
    <property type="match status" value="1"/>
</dbReference>
<feature type="region of interest" description="Disordered" evidence="8">
    <location>
        <begin position="112"/>
        <end position="139"/>
    </location>
</feature>
<dbReference type="InterPro" id="IPR023213">
    <property type="entry name" value="CAT-like_dom_sf"/>
</dbReference>
<dbReference type="GO" id="GO:0005739">
    <property type="term" value="C:mitochondrion"/>
    <property type="evidence" value="ECO:0007669"/>
    <property type="project" value="TreeGrafter"/>
</dbReference>
<evidence type="ECO:0000256" key="7">
    <source>
        <dbReference type="RuleBase" id="RU003423"/>
    </source>
</evidence>
<sequence>MIFQNIKNVLKRINVTRRNNVGRYLGTSRLNFKIVKCKLFDIGEGISEVEITQWNKNEGDQVSEMESLLTVQSDKAAVDITSKYSGVLVKKYANEKDLIKVGSYFCEIDTEDDVNETNEDEKREKVEEGNQTDEDKDDEKIELKDELDIESSSELNAGEWIQGKSNSFGSYEEGKQKMSVKASPGVKKKAMEYNLDINTIGAYFNKDTVNMKDIEIYHKKKNQSDFENLRNSSSSSSSCSNSRDNRSIIEEVPLKGIKLAMCKSMNDALSIPLFHLNEMYNVENIVKSRKEIKKSVHEKENINITLTSILIKLISNTLKEFPILNSKFNSKKNSYTIYKNHNICIAMDTPNGLLVPNIKNVEEKNIINIQKDLILLRDKANQMRLSKSDITDGTITISNFGAISGTFATPIIFDNQACIIGISKIQKNIFLKDESKELNSLSDLVASDTMNLTYGADHRFIDGATLAQFSKKLKKVIESTVTIDPYEH</sequence>
<keyword evidence="4 7" id="KW-0450">Lipoyl</keyword>
<dbReference type="Pfam" id="PF00198">
    <property type="entry name" value="2-oxoacid_dh"/>
    <property type="match status" value="1"/>
</dbReference>
<gene>
    <name evidence="11" type="primary">BCKDH-E2</name>
    <name evidence="10" type="ORF">PMALA_011400</name>
    <name evidence="11" type="ORF">PMUG01_08052500</name>
</gene>
<dbReference type="SUPFAM" id="SSF51230">
    <property type="entry name" value="Single hybrid motif"/>
    <property type="match status" value="1"/>
</dbReference>
<dbReference type="EC" id="2.3.1.-" evidence="7"/>
<dbReference type="VEuPathDB" id="PlasmoDB:PmUG01_08052500"/>
<evidence type="ECO:0000259" key="9">
    <source>
        <dbReference type="PROSITE" id="PS50968"/>
    </source>
</evidence>
<keyword evidence="6 7" id="KW-0012">Acyltransferase</keyword>
<name>A0A1A8VWP4_PLAMA</name>
<accession>A0A1A8VWP4</accession>
<keyword evidence="3 7" id="KW-0808">Transferase</keyword>
<dbReference type="Pfam" id="PF00364">
    <property type="entry name" value="Biotin_lipoyl"/>
    <property type="match status" value="1"/>
</dbReference>
<dbReference type="SUPFAM" id="SSF52777">
    <property type="entry name" value="CoA-dependent acyltransferases"/>
    <property type="match status" value="1"/>
</dbReference>
<dbReference type="Proteomes" id="UP000219813">
    <property type="component" value="Chromosome 8"/>
</dbReference>
<dbReference type="CDD" id="cd06849">
    <property type="entry name" value="lipoyl_domain"/>
    <property type="match status" value="1"/>
</dbReference>
<reference evidence="10" key="2">
    <citation type="submission" date="2016-05" db="EMBL/GenBank/DDBJ databases">
        <authorList>
            <person name="Lavstsen T."/>
            <person name="Jespersen J.S."/>
        </authorList>
    </citation>
    <scope>NUCLEOTIDE SEQUENCE [LARGE SCALE GENOMIC DNA]</scope>
</reference>
<dbReference type="InterPro" id="IPR050743">
    <property type="entry name" value="2-oxoacid_DH_E2_comp"/>
</dbReference>
<dbReference type="Gene3D" id="2.40.50.100">
    <property type="match status" value="1"/>
</dbReference>
<evidence type="ECO:0000256" key="8">
    <source>
        <dbReference type="SAM" id="MobiDB-lite"/>
    </source>
</evidence>
<dbReference type="PROSITE" id="PS50968">
    <property type="entry name" value="BIOTINYL_LIPOYL"/>
    <property type="match status" value="1"/>
</dbReference>
<dbReference type="InterPro" id="IPR000089">
    <property type="entry name" value="Biotin_lipoyl"/>
</dbReference>
<evidence type="ECO:0000313" key="13">
    <source>
        <dbReference type="Proteomes" id="UP000219813"/>
    </source>
</evidence>
<evidence type="ECO:0000256" key="6">
    <source>
        <dbReference type="ARBA" id="ARBA00023315"/>
    </source>
</evidence>
<evidence type="ECO:0000256" key="1">
    <source>
        <dbReference type="ARBA" id="ARBA00001938"/>
    </source>
</evidence>
<dbReference type="PANTHER" id="PTHR43178:SF5">
    <property type="entry name" value="LIPOAMIDE ACYLTRANSFERASE COMPONENT OF BRANCHED-CHAIN ALPHA-KETO ACID DEHYDROGENASE COMPLEX, MITOCHONDRIAL"/>
    <property type="match status" value="1"/>
</dbReference>
<dbReference type="GO" id="GO:0031405">
    <property type="term" value="F:lipoic acid binding"/>
    <property type="evidence" value="ECO:0007669"/>
    <property type="project" value="TreeGrafter"/>
</dbReference>
<reference evidence="12" key="1">
    <citation type="submission" date="2016-05" db="EMBL/GenBank/DDBJ databases">
        <authorList>
            <person name="Naeem Raeece"/>
        </authorList>
    </citation>
    <scope>NUCLEOTIDE SEQUENCE [LARGE SCALE GENOMIC DNA]</scope>
</reference>
<dbReference type="GeneID" id="39868507"/>
<keyword evidence="13" id="KW-1185">Reference proteome</keyword>
<evidence type="ECO:0000313" key="12">
    <source>
        <dbReference type="Proteomes" id="UP000078597"/>
    </source>
</evidence>
<dbReference type="InterPro" id="IPR003016">
    <property type="entry name" value="2-oxoA_DH_lipoyl-BS"/>
</dbReference>
<dbReference type="PROSITE" id="PS00189">
    <property type="entry name" value="LIPOYL"/>
    <property type="match status" value="1"/>
</dbReference>
<evidence type="ECO:0000256" key="2">
    <source>
        <dbReference type="ARBA" id="ARBA00007317"/>
    </source>
</evidence>
<dbReference type="EMBL" id="LT594629">
    <property type="protein sequence ID" value="SCN12395.1"/>
    <property type="molecule type" value="Genomic_DNA"/>
</dbReference>
<dbReference type="AlphaFoldDB" id="A0A1A8VWP4"/>
<protein>
    <recommendedName>
        <fullName evidence="7">Dihydrolipoamide acetyltransferase component of pyruvate dehydrogenase complex</fullName>
        <ecNumber evidence="7">2.3.1.-</ecNumber>
    </recommendedName>
</protein>
<feature type="domain" description="Lipoyl-binding" evidence="9">
    <location>
        <begin position="34"/>
        <end position="109"/>
    </location>
</feature>
<dbReference type="RefSeq" id="XP_028861366.1">
    <property type="nucleotide sequence ID" value="XM_029004704.1"/>
</dbReference>
<dbReference type="GO" id="GO:0016407">
    <property type="term" value="F:acetyltransferase activity"/>
    <property type="evidence" value="ECO:0007669"/>
    <property type="project" value="TreeGrafter"/>
</dbReference>
<dbReference type="KEGG" id="pmal:PMUG01_08052500"/>
<evidence type="ECO:0000313" key="11">
    <source>
        <dbReference type="EMBL" id="SCN12395.1"/>
    </source>
</evidence>
<comment type="similarity">
    <text evidence="2 7">Belongs to the 2-oxoacid dehydrogenase family.</text>
</comment>
<dbReference type="InterPro" id="IPR001078">
    <property type="entry name" value="2-oxoacid_DH_actylTfrase"/>
</dbReference>
<organism evidence="10 12">
    <name type="scientific">Plasmodium malariae</name>
    <dbReference type="NCBI Taxonomy" id="5858"/>
    <lineage>
        <taxon>Eukaryota</taxon>
        <taxon>Sar</taxon>
        <taxon>Alveolata</taxon>
        <taxon>Apicomplexa</taxon>
        <taxon>Aconoidasida</taxon>
        <taxon>Haemosporida</taxon>
        <taxon>Plasmodiidae</taxon>
        <taxon>Plasmodium</taxon>
        <taxon>Plasmodium (Plasmodium)</taxon>
    </lineage>
</organism>
<dbReference type="Proteomes" id="UP000078597">
    <property type="component" value="Unassembled WGS sequence"/>
</dbReference>
<evidence type="ECO:0000256" key="4">
    <source>
        <dbReference type="ARBA" id="ARBA00022823"/>
    </source>
</evidence>
<dbReference type="InterPro" id="IPR011053">
    <property type="entry name" value="Single_hybrid_motif"/>
</dbReference>
<dbReference type="Gene3D" id="3.30.559.10">
    <property type="entry name" value="Chloramphenicol acetyltransferase-like domain"/>
    <property type="match status" value="1"/>
</dbReference>
<reference evidence="11 13" key="3">
    <citation type="submission" date="2016-06" db="EMBL/GenBank/DDBJ databases">
        <authorList>
            <consortium name="Pathogen Informatics"/>
        </authorList>
    </citation>
    <scope>NUCLEOTIDE SEQUENCE [LARGE SCALE GENOMIC DNA]</scope>
</reference>
<proteinExistence type="inferred from homology"/>
<dbReference type="OMA" id="MPFCIKA"/>
<evidence type="ECO:0000313" key="10">
    <source>
        <dbReference type="EMBL" id="SBS85009.1"/>
    </source>
</evidence>